<evidence type="ECO:0000256" key="1">
    <source>
        <dbReference type="ARBA" id="ARBA00000830"/>
    </source>
</evidence>
<evidence type="ECO:0000313" key="5">
    <source>
        <dbReference type="EMBL" id="MEF7616463.1"/>
    </source>
</evidence>
<evidence type="ECO:0000256" key="3">
    <source>
        <dbReference type="ARBA" id="ARBA00006171"/>
    </source>
</evidence>
<dbReference type="Pfam" id="PF00702">
    <property type="entry name" value="Hydrolase"/>
    <property type="match status" value="1"/>
</dbReference>
<dbReference type="InterPro" id="IPR050155">
    <property type="entry name" value="HAD-like_hydrolase_sf"/>
</dbReference>
<dbReference type="NCBIfam" id="TIGR01993">
    <property type="entry name" value="Pyr-5-nucltdase"/>
    <property type="match status" value="1"/>
</dbReference>
<dbReference type="NCBIfam" id="TIGR01509">
    <property type="entry name" value="HAD-SF-IA-v3"/>
    <property type="match status" value="1"/>
</dbReference>
<organism evidence="5 6">
    <name type="scientific">Aquincola agrisoli</name>
    <dbReference type="NCBI Taxonomy" id="3119538"/>
    <lineage>
        <taxon>Bacteria</taxon>
        <taxon>Pseudomonadati</taxon>
        <taxon>Pseudomonadota</taxon>
        <taxon>Betaproteobacteria</taxon>
        <taxon>Burkholderiales</taxon>
        <taxon>Sphaerotilaceae</taxon>
        <taxon>Aquincola</taxon>
    </lineage>
</organism>
<dbReference type="SFLD" id="SFLDG01132">
    <property type="entry name" value="C1.5.3:_5'-Nucleotidase_Like"/>
    <property type="match status" value="1"/>
</dbReference>
<gene>
    <name evidence="5" type="ORF">V4F39_21280</name>
</gene>
<dbReference type="InterPro" id="IPR036412">
    <property type="entry name" value="HAD-like_sf"/>
</dbReference>
<dbReference type="SUPFAM" id="SSF56784">
    <property type="entry name" value="HAD-like"/>
    <property type="match status" value="1"/>
</dbReference>
<evidence type="ECO:0000256" key="2">
    <source>
        <dbReference type="ARBA" id="ARBA00004818"/>
    </source>
</evidence>
<dbReference type="AlphaFoldDB" id="A0AAW9QJB7"/>
<protein>
    <recommendedName>
        <fullName evidence="4">phosphoglycolate phosphatase</fullName>
        <ecNumber evidence="4">3.1.3.18</ecNumber>
    </recommendedName>
</protein>
<dbReference type="PANTHER" id="PTHR43434:SF1">
    <property type="entry name" value="PHOSPHOGLYCOLATE PHOSPHATASE"/>
    <property type="match status" value="1"/>
</dbReference>
<dbReference type="InterPro" id="IPR006439">
    <property type="entry name" value="HAD-SF_hydro_IA"/>
</dbReference>
<comment type="similarity">
    <text evidence="3">Belongs to the HAD-like hydrolase superfamily. CbbY/CbbZ/Gph/YieH family.</text>
</comment>
<comment type="catalytic activity">
    <reaction evidence="1">
        <text>2-phosphoglycolate + H2O = glycolate + phosphate</text>
        <dbReference type="Rhea" id="RHEA:14369"/>
        <dbReference type="ChEBI" id="CHEBI:15377"/>
        <dbReference type="ChEBI" id="CHEBI:29805"/>
        <dbReference type="ChEBI" id="CHEBI:43474"/>
        <dbReference type="ChEBI" id="CHEBI:58033"/>
        <dbReference type="EC" id="3.1.3.18"/>
    </reaction>
</comment>
<dbReference type="Gene3D" id="1.10.150.450">
    <property type="match status" value="1"/>
</dbReference>
<dbReference type="SFLD" id="SFLDS00003">
    <property type="entry name" value="Haloacid_Dehalogenase"/>
    <property type="match status" value="1"/>
</dbReference>
<dbReference type="InterPro" id="IPR023214">
    <property type="entry name" value="HAD_sf"/>
</dbReference>
<dbReference type="Gene3D" id="3.40.50.1000">
    <property type="entry name" value="HAD superfamily/HAD-like"/>
    <property type="match status" value="1"/>
</dbReference>
<accession>A0AAW9QJB7</accession>
<dbReference type="PANTHER" id="PTHR43434">
    <property type="entry name" value="PHOSPHOGLYCOLATE PHOSPHATASE"/>
    <property type="match status" value="1"/>
</dbReference>
<comment type="pathway">
    <text evidence="2">Organic acid metabolism; glycolate biosynthesis; glycolate from 2-phosphoglycolate: step 1/1.</text>
</comment>
<dbReference type="RefSeq" id="WP_332291966.1">
    <property type="nucleotide sequence ID" value="NZ_JAZIBG010000044.1"/>
</dbReference>
<keyword evidence="6" id="KW-1185">Reference proteome</keyword>
<sequence>MNRTVWLFDLDDTLHDAGAYVFGALHESMGAYVQRELQVPPDEADRLRRLYWLRYGATLLGLVRHHDVKPAHFLRETHLLPDLEERVTGHRHDLAALRRLPGRKVILTNAPRAYALRVLAVLGIAQWFDAVVTIEDMAMFGQLRPKPDARMLRAVAARLRVPVWRCVLVEDTLQHQKAARRIGMHTVWMQRFGRRAGLPQQRAVRWTMRPGYVDKAVRRLGDLLQHGRHRPRG</sequence>
<reference evidence="5 6" key="1">
    <citation type="submission" date="2024-02" db="EMBL/GenBank/DDBJ databases">
        <title>Genome sequence of Aquincola sp. MAHUQ-54.</title>
        <authorList>
            <person name="Huq M.A."/>
        </authorList>
    </citation>
    <scope>NUCLEOTIDE SEQUENCE [LARGE SCALE GENOMIC DNA]</scope>
    <source>
        <strain evidence="5 6">MAHUQ-54</strain>
    </source>
</reference>
<evidence type="ECO:0000313" key="6">
    <source>
        <dbReference type="Proteomes" id="UP001336250"/>
    </source>
</evidence>
<proteinExistence type="inferred from homology"/>
<comment type="caution">
    <text evidence="5">The sequence shown here is derived from an EMBL/GenBank/DDBJ whole genome shotgun (WGS) entry which is preliminary data.</text>
</comment>
<dbReference type="Proteomes" id="UP001336250">
    <property type="component" value="Unassembled WGS sequence"/>
</dbReference>
<evidence type="ECO:0000256" key="4">
    <source>
        <dbReference type="ARBA" id="ARBA00013078"/>
    </source>
</evidence>
<dbReference type="InterPro" id="IPR010237">
    <property type="entry name" value="Pyr-5-nucltdase"/>
</dbReference>
<dbReference type="GO" id="GO:0006281">
    <property type="term" value="P:DNA repair"/>
    <property type="evidence" value="ECO:0007669"/>
    <property type="project" value="TreeGrafter"/>
</dbReference>
<dbReference type="SFLD" id="SFLDG01129">
    <property type="entry name" value="C1.5:_HAD__Beta-PGM__Phosphata"/>
    <property type="match status" value="1"/>
</dbReference>
<name>A0AAW9QJB7_9BURK</name>
<dbReference type="GO" id="GO:0008967">
    <property type="term" value="F:phosphoglycolate phosphatase activity"/>
    <property type="evidence" value="ECO:0007669"/>
    <property type="project" value="UniProtKB-EC"/>
</dbReference>
<dbReference type="EMBL" id="JAZIBG010000044">
    <property type="protein sequence ID" value="MEF7616463.1"/>
    <property type="molecule type" value="Genomic_DNA"/>
</dbReference>
<dbReference type="EC" id="3.1.3.18" evidence="4"/>